<dbReference type="AlphaFoldDB" id="A0A9K3CRB4"/>
<organism evidence="2 3">
    <name type="scientific">Kipferlia bialata</name>
    <dbReference type="NCBI Taxonomy" id="797122"/>
    <lineage>
        <taxon>Eukaryota</taxon>
        <taxon>Metamonada</taxon>
        <taxon>Carpediemonas-like organisms</taxon>
        <taxon>Kipferlia</taxon>
    </lineage>
</organism>
<name>A0A9K3CRB4_9EUKA</name>
<evidence type="ECO:0000313" key="3">
    <source>
        <dbReference type="Proteomes" id="UP000265618"/>
    </source>
</evidence>
<accession>A0A9K3CRB4</accession>
<dbReference type="Proteomes" id="UP000265618">
    <property type="component" value="Unassembled WGS sequence"/>
</dbReference>
<feature type="region of interest" description="Disordered" evidence="1">
    <location>
        <begin position="81"/>
        <end position="104"/>
    </location>
</feature>
<evidence type="ECO:0000256" key="1">
    <source>
        <dbReference type="SAM" id="MobiDB-lite"/>
    </source>
</evidence>
<keyword evidence="3" id="KW-1185">Reference proteome</keyword>
<dbReference type="EMBL" id="BDIP01000331">
    <property type="protein sequence ID" value="GIQ81201.1"/>
    <property type="molecule type" value="Genomic_DNA"/>
</dbReference>
<comment type="caution">
    <text evidence="2">The sequence shown here is derived from an EMBL/GenBank/DDBJ whole genome shotgun (WGS) entry which is preliminary data.</text>
</comment>
<proteinExistence type="predicted"/>
<gene>
    <name evidence="2" type="ORF">KIPB_002122</name>
</gene>
<feature type="non-terminal residue" evidence="2">
    <location>
        <position position="214"/>
    </location>
</feature>
<protein>
    <submittedName>
        <fullName evidence="2">Uncharacterized protein</fullName>
    </submittedName>
</protein>
<evidence type="ECO:0000313" key="2">
    <source>
        <dbReference type="EMBL" id="GIQ81201.1"/>
    </source>
</evidence>
<reference evidence="2 3" key="1">
    <citation type="journal article" date="2018" name="PLoS ONE">
        <title>The draft genome of Kipferlia bialata reveals reductive genome evolution in fornicate parasites.</title>
        <authorList>
            <person name="Tanifuji G."/>
            <person name="Takabayashi S."/>
            <person name="Kume K."/>
            <person name="Takagi M."/>
            <person name="Nakayama T."/>
            <person name="Kamikawa R."/>
            <person name="Inagaki Y."/>
            <person name="Hashimoto T."/>
        </authorList>
    </citation>
    <scope>NUCLEOTIDE SEQUENCE [LARGE SCALE GENOMIC DNA]</scope>
    <source>
        <strain evidence="2">NY0173</strain>
    </source>
</reference>
<sequence length="214" mass="22134">VLPSGKAVFTLPQHVMQHTRLQASDDMGRIKMPAKKGTGAKHAFLDLAVQAESSAPAPVSVSSSHAPLALLGMSLTAAEGNTSVPIPPLPIETEGEGEGEGESNVTVERSVVRPVMKGMQAPVSTSLSLEDDTPRNVFNALSHAVEPTLTGISGFVPIDGNEGAEGERESGTHMRVTWRGAQRVGQGEGPLFIASGFGVAGIVRSVHAAVESAL</sequence>